<feature type="repeat" description="ANK" evidence="3">
    <location>
        <begin position="10"/>
        <end position="42"/>
    </location>
</feature>
<dbReference type="Gene3D" id="1.25.40.20">
    <property type="entry name" value="Ankyrin repeat-containing domain"/>
    <property type="match status" value="1"/>
</dbReference>
<dbReference type="RefSeq" id="WP_205120774.1">
    <property type="nucleotide sequence ID" value="NZ_JAFBCM010000001.1"/>
</dbReference>
<dbReference type="Pfam" id="PF12796">
    <property type="entry name" value="Ank_2"/>
    <property type="match status" value="1"/>
</dbReference>
<dbReference type="SUPFAM" id="SSF48403">
    <property type="entry name" value="Ankyrin repeat"/>
    <property type="match status" value="1"/>
</dbReference>
<evidence type="ECO:0000256" key="1">
    <source>
        <dbReference type="ARBA" id="ARBA00022737"/>
    </source>
</evidence>
<organism evidence="4 5">
    <name type="scientific">Tenggerimyces flavus</name>
    <dbReference type="NCBI Taxonomy" id="1708749"/>
    <lineage>
        <taxon>Bacteria</taxon>
        <taxon>Bacillati</taxon>
        <taxon>Actinomycetota</taxon>
        <taxon>Actinomycetes</taxon>
        <taxon>Propionibacteriales</taxon>
        <taxon>Nocardioidaceae</taxon>
        <taxon>Tenggerimyces</taxon>
    </lineage>
</organism>
<accession>A0ABV7YAS3</accession>
<dbReference type="PANTHER" id="PTHR24171">
    <property type="entry name" value="ANKYRIN REPEAT DOMAIN-CONTAINING PROTEIN 39-RELATED"/>
    <property type="match status" value="1"/>
</dbReference>
<sequence>MNSRGRRDQQGRLRLHQAAVAGDADAIGRFVAEGEDVAAVDDSLLTPLHMACQQGHVEAARALLDAEAPVDARDSYGNTPLWCAVFAFQGGVPELIQMLLEAGADPDCKNKTDRSPRDMALTFNRPGIGTIFPE</sequence>
<dbReference type="SMART" id="SM00248">
    <property type="entry name" value="ANK"/>
    <property type="match status" value="3"/>
</dbReference>
<dbReference type="PROSITE" id="PS50297">
    <property type="entry name" value="ANK_REP_REGION"/>
    <property type="match status" value="1"/>
</dbReference>
<feature type="repeat" description="ANK" evidence="3">
    <location>
        <begin position="76"/>
        <end position="111"/>
    </location>
</feature>
<protein>
    <submittedName>
        <fullName evidence="4">Ankyrin repeat domain-containing protein</fullName>
    </submittedName>
</protein>
<keyword evidence="1" id="KW-0677">Repeat</keyword>
<keyword evidence="2 3" id="KW-0040">ANK repeat</keyword>
<keyword evidence="5" id="KW-1185">Reference proteome</keyword>
<reference evidence="5" key="1">
    <citation type="journal article" date="2019" name="Int. J. Syst. Evol. Microbiol.">
        <title>The Global Catalogue of Microorganisms (GCM) 10K type strain sequencing project: providing services to taxonomists for standard genome sequencing and annotation.</title>
        <authorList>
            <consortium name="The Broad Institute Genomics Platform"/>
            <consortium name="The Broad Institute Genome Sequencing Center for Infectious Disease"/>
            <person name="Wu L."/>
            <person name="Ma J."/>
        </authorList>
    </citation>
    <scope>NUCLEOTIDE SEQUENCE [LARGE SCALE GENOMIC DNA]</scope>
    <source>
        <strain evidence="5">CGMCC 4.7241</strain>
    </source>
</reference>
<dbReference type="PRINTS" id="PR01415">
    <property type="entry name" value="ANKYRIN"/>
</dbReference>
<proteinExistence type="predicted"/>
<dbReference type="Proteomes" id="UP001595699">
    <property type="component" value="Unassembled WGS sequence"/>
</dbReference>
<comment type="caution">
    <text evidence="4">The sequence shown here is derived from an EMBL/GenBank/DDBJ whole genome shotgun (WGS) entry which is preliminary data.</text>
</comment>
<dbReference type="InterPro" id="IPR002110">
    <property type="entry name" value="Ankyrin_rpt"/>
</dbReference>
<feature type="repeat" description="ANK" evidence="3">
    <location>
        <begin position="43"/>
        <end position="75"/>
    </location>
</feature>
<name>A0ABV7YAS3_9ACTN</name>
<evidence type="ECO:0000256" key="2">
    <source>
        <dbReference type="ARBA" id="ARBA00023043"/>
    </source>
</evidence>
<evidence type="ECO:0000256" key="3">
    <source>
        <dbReference type="PROSITE-ProRule" id="PRU00023"/>
    </source>
</evidence>
<dbReference type="InterPro" id="IPR036770">
    <property type="entry name" value="Ankyrin_rpt-contain_sf"/>
</dbReference>
<evidence type="ECO:0000313" key="5">
    <source>
        <dbReference type="Proteomes" id="UP001595699"/>
    </source>
</evidence>
<dbReference type="PROSITE" id="PS50088">
    <property type="entry name" value="ANK_REPEAT"/>
    <property type="match status" value="3"/>
</dbReference>
<gene>
    <name evidence="4" type="ORF">ACFOUW_15475</name>
</gene>
<dbReference type="EMBL" id="JBHRZH010000012">
    <property type="protein sequence ID" value="MFC3762242.1"/>
    <property type="molecule type" value="Genomic_DNA"/>
</dbReference>
<evidence type="ECO:0000313" key="4">
    <source>
        <dbReference type="EMBL" id="MFC3762242.1"/>
    </source>
</evidence>